<dbReference type="RefSeq" id="XP_040744585.1">
    <property type="nucleotide sequence ID" value="XM_040886958.1"/>
</dbReference>
<evidence type="ECO:0000313" key="3">
    <source>
        <dbReference type="Proteomes" id="UP000193922"/>
    </source>
</evidence>
<dbReference type="AlphaFoldDB" id="A0A1Y1WBY9"/>
<keyword evidence="3" id="KW-1185">Reference proteome</keyword>
<gene>
    <name evidence="2" type="ORF">DL89DRAFT_266103</name>
</gene>
<dbReference type="GeneID" id="63803606"/>
<name>A0A1Y1WBY9_9FUNG</name>
<proteinExistence type="predicted"/>
<organism evidence="2 3">
    <name type="scientific">Linderina pennispora</name>
    <dbReference type="NCBI Taxonomy" id="61395"/>
    <lineage>
        <taxon>Eukaryota</taxon>
        <taxon>Fungi</taxon>
        <taxon>Fungi incertae sedis</taxon>
        <taxon>Zoopagomycota</taxon>
        <taxon>Kickxellomycotina</taxon>
        <taxon>Kickxellomycetes</taxon>
        <taxon>Kickxellales</taxon>
        <taxon>Kickxellaceae</taxon>
        <taxon>Linderina</taxon>
    </lineage>
</organism>
<dbReference type="EMBL" id="MCFD01000004">
    <property type="protein sequence ID" value="ORX71070.1"/>
    <property type="molecule type" value="Genomic_DNA"/>
</dbReference>
<dbReference type="Proteomes" id="UP000193922">
    <property type="component" value="Unassembled WGS sequence"/>
</dbReference>
<protein>
    <submittedName>
        <fullName evidence="2">Uncharacterized protein</fullName>
    </submittedName>
</protein>
<reference evidence="2 3" key="1">
    <citation type="submission" date="2016-07" db="EMBL/GenBank/DDBJ databases">
        <title>Pervasive Adenine N6-methylation of Active Genes in Fungi.</title>
        <authorList>
            <consortium name="DOE Joint Genome Institute"/>
            <person name="Mondo S.J."/>
            <person name="Dannebaum R.O."/>
            <person name="Kuo R.C."/>
            <person name="Labutti K."/>
            <person name="Haridas S."/>
            <person name="Kuo A."/>
            <person name="Salamov A."/>
            <person name="Ahrendt S.R."/>
            <person name="Lipzen A."/>
            <person name="Sullivan W."/>
            <person name="Andreopoulos W.B."/>
            <person name="Clum A."/>
            <person name="Lindquist E."/>
            <person name="Daum C."/>
            <person name="Ramamoorthy G.K."/>
            <person name="Gryganskyi A."/>
            <person name="Culley D."/>
            <person name="Magnuson J.K."/>
            <person name="James T.Y."/>
            <person name="O'Malley M.A."/>
            <person name="Stajich J.E."/>
            <person name="Spatafora J.W."/>
            <person name="Visel A."/>
            <person name="Grigoriev I.V."/>
        </authorList>
    </citation>
    <scope>NUCLEOTIDE SEQUENCE [LARGE SCALE GENOMIC DNA]</scope>
    <source>
        <strain evidence="2 3">ATCC 12442</strain>
    </source>
</reference>
<evidence type="ECO:0000256" key="1">
    <source>
        <dbReference type="SAM" id="MobiDB-lite"/>
    </source>
</evidence>
<feature type="compositionally biased region" description="Polar residues" evidence="1">
    <location>
        <begin position="43"/>
        <end position="64"/>
    </location>
</feature>
<comment type="caution">
    <text evidence="2">The sequence shown here is derived from an EMBL/GenBank/DDBJ whole genome shotgun (WGS) entry which is preliminary data.</text>
</comment>
<evidence type="ECO:0000313" key="2">
    <source>
        <dbReference type="EMBL" id="ORX71070.1"/>
    </source>
</evidence>
<feature type="region of interest" description="Disordered" evidence="1">
    <location>
        <begin position="38"/>
        <end position="64"/>
    </location>
</feature>
<accession>A0A1Y1WBY9</accession>
<sequence length="64" mass="7440">MYIQNGVRLCKNQLRATAKVRIKRRTLALFLGSTRLPHPQLRQPYQTKELNSQSKQSSETSLRV</sequence>